<name>A0ABQ5CRF5_9ASTR</name>
<proteinExistence type="predicted"/>
<reference evidence="2" key="1">
    <citation type="journal article" date="2022" name="Int. J. Mol. Sci.">
        <title>Draft Genome of Tanacetum Coccineum: Genomic Comparison of Closely Related Tanacetum-Family Plants.</title>
        <authorList>
            <person name="Yamashiro T."/>
            <person name="Shiraishi A."/>
            <person name="Nakayama K."/>
            <person name="Satake H."/>
        </authorList>
    </citation>
    <scope>NUCLEOTIDE SEQUENCE</scope>
</reference>
<protein>
    <submittedName>
        <fullName evidence="2">Ribonuclease H-like domain-containing protein</fullName>
    </submittedName>
</protein>
<evidence type="ECO:0000313" key="2">
    <source>
        <dbReference type="EMBL" id="GJT27399.1"/>
    </source>
</evidence>
<accession>A0ABQ5CRF5</accession>
<dbReference type="SUPFAM" id="SSF56672">
    <property type="entry name" value="DNA/RNA polymerases"/>
    <property type="match status" value="1"/>
</dbReference>
<dbReference type="InterPro" id="IPR013103">
    <property type="entry name" value="RVT_2"/>
</dbReference>
<feature type="domain" description="Reverse transcriptase Ty1/copia-type" evidence="1">
    <location>
        <begin position="46"/>
        <end position="124"/>
    </location>
</feature>
<dbReference type="PANTHER" id="PTHR11439:SF524">
    <property type="entry name" value="RNA-DIRECTED DNA POLYMERASE, PROTEIN KINASE RLK-PELLE-DLSV FAMILY"/>
    <property type="match status" value="1"/>
</dbReference>
<dbReference type="Proteomes" id="UP001151760">
    <property type="component" value="Unassembled WGS sequence"/>
</dbReference>
<organism evidence="2 3">
    <name type="scientific">Tanacetum coccineum</name>
    <dbReference type="NCBI Taxonomy" id="301880"/>
    <lineage>
        <taxon>Eukaryota</taxon>
        <taxon>Viridiplantae</taxon>
        <taxon>Streptophyta</taxon>
        <taxon>Embryophyta</taxon>
        <taxon>Tracheophyta</taxon>
        <taxon>Spermatophyta</taxon>
        <taxon>Magnoliopsida</taxon>
        <taxon>eudicotyledons</taxon>
        <taxon>Gunneridae</taxon>
        <taxon>Pentapetalae</taxon>
        <taxon>asterids</taxon>
        <taxon>campanulids</taxon>
        <taxon>Asterales</taxon>
        <taxon>Asteraceae</taxon>
        <taxon>Asteroideae</taxon>
        <taxon>Anthemideae</taxon>
        <taxon>Anthemidinae</taxon>
        <taxon>Tanacetum</taxon>
    </lineage>
</organism>
<dbReference type="EMBL" id="BQNB010014373">
    <property type="protein sequence ID" value="GJT27399.1"/>
    <property type="molecule type" value="Genomic_DNA"/>
</dbReference>
<dbReference type="PANTHER" id="PTHR11439">
    <property type="entry name" value="GAG-POL-RELATED RETROTRANSPOSON"/>
    <property type="match status" value="1"/>
</dbReference>
<evidence type="ECO:0000259" key="1">
    <source>
        <dbReference type="Pfam" id="PF07727"/>
    </source>
</evidence>
<sequence length="392" mass="44170">MVIHFRVKTNRPTQRLNLHVSYVSPLSKSYRDAFNDPNHGTYTAYLLLYVDDIVITAFSETLLHQIISSLHQEFSMTYLGSLNYFLGISVTRDSFGIFLSQRKYATEILERAGMVSCNSSRTPVDTKSKLGDDSDPVYDLTLYRSLAGSLQYLTFTSPDISYALHCFPPLLQIWLLIQMRIRLVFLLLGDRLQLRNLLRELHTPLSSATLGYCDNVSAVFFSSNTVQHQCTKHIEIDIHFVRDLVAVGQVYIVDWGVGLTGVGPMFWNGGCPIPQSVSANPIVLVKLKLVQEVPLFNKDELNPKVELTKSNTRKLSSIWNVHIMIACSLVTPPSTKAKHATSFVTFLMELAVEIVHLFPSWRLKSISGTFILTWVLLVKVLKQRPKGATGFA</sequence>
<reference evidence="2" key="2">
    <citation type="submission" date="2022-01" db="EMBL/GenBank/DDBJ databases">
        <authorList>
            <person name="Yamashiro T."/>
            <person name="Shiraishi A."/>
            <person name="Satake H."/>
            <person name="Nakayama K."/>
        </authorList>
    </citation>
    <scope>NUCLEOTIDE SEQUENCE</scope>
</reference>
<dbReference type="Pfam" id="PF07727">
    <property type="entry name" value="RVT_2"/>
    <property type="match status" value="1"/>
</dbReference>
<dbReference type="CDD" id="cd09272">
    <property type="entry name" value="RNase_HI_RT_Ty1"/>
    <property type="match status" value="1"/>
</dbReference>
<comment type="caution">
    <text evidence="2">The sequence shown here is derived from an EMBL/GenBank/DDBJ whole genome shotgun (WGS) entry which is preliminary data.</text>
</comment>
<gene>
    <name evidence="2" type="ORF">Tco_0907674</name>
</gene>
<keyword evidence="3" id="KW-1185">Reference proteome</keyword>
<evidence type="ECO:0000313" key="3">
    <source>
        <dbReference type="Proteomes" id="UP001151760"/>
    </source>
</evidence>
<dbReference type="InterPro" id="IPR043502">
    <property type="entry name" value="DNA/RNA_pol_sf"/>
</dbReference>